<dbReference type="AlphaFoldDB" id="A0A2W5QF76"/>
<evidence type="ECO:0000313" key="3">
    <source>
        <dbReference type="Proteomes" id="UP000249135"/>
    </source>
</evidence>
<dbReference type="EMBL" id="QFPP01000100">
    <property type="protein sequence ID" value="PZQ75139.1"/>
    <property type="molecule type" value="Genomic_DNA"/>
</dbReference>
<dbReference type="Gene3D" id="1.20.1290.10">
    <property type="entry name" value="AhpD-like"/>
    <property type="match status" value="1"/>
</dbReference>
<gene>
    <name evidence="2" type="ORF">DI563_10425</name>
</gene>
<evidence type="ECO:0000313" key="2">
    <source>
        <dbReference type="EMBL" id="PZQ75139.1"/>
    </source>
</evidence>
<name>A0A2W5QF76_VARPD</name>
<dbReference type="PANTHER" id="PTHR33570:SF2">
    <property type="entry name" value="CARBOXYMUCONOLACTONE DECARBOXYLASE-LIKE DOMAIN-CONTAINING PROTEIN"/>
    <property type="match status" value="1"/>
</dbReference>
<sequence length="114" mass="12562">MFGAEFTDKQIADASDFVRPIQDVVTQQCFGEVWSRPGLDRRLRSLLTIALLIGMGRSHELRWHVKGALANGVTVEELRELMRHAAVYCGVPAAVDATYTTDAALREFGAEAQA</sequence>
<feature type="domain" description="Carboxymuconolactone decarboxylase-like" evidence="1">
    <location>
        <begin position="22"/>
        <end position="97"/>
    </location>
</feature>
<evidence type="ECO:0000259" key="1">
    <source>
        <dbReference type="Pfam" id="PF02627"/>
    </source>
</evidence>
<dbReference type="Proteomes" id="UP000249135">
    <property type="component" value="Unassembled WGS sequence"/>
</dbReference>
<dbReference type="InterPro" id="IPR029032">
    <property type="entry name" value="AhpD-like"/>
</dbReference>
<comment type="caution">
    <text evidence="2">The sequence shown here is derived from an EMBL/GenBank/DDBJ whole genome shotgun (WGS) entry which is preliminary data.</text>
</comment>
<dbReference type="Pfam" id="PF02627">
    <property type="entry name" value="CMD"/>
    <property type="match status" value="1"/>
</dbReference>
<dbReference type="InterPro" id="IPR052512">
    <property type="entry name" value="4CMD/NDH-1_regulator"/>
</dbReference>
<dbReference type="PANTHER" id="PTHR33570">
    <property type="entry name" value="4-CARBOXYMUCONOLACTONE DECARBOXYLASE FAMILY PROTEIN"/>
    <property type="match status" value="1"/>
</dbReference>
<protein>
    <submittedName>
        <fullName evidence="2">4-carboxymuconolactone decarboxylase</fullName>
    </submittedName>
</protein>
<reference evidence="2 3" key="1">
    <citation type="submission" date="2017-08" db="EMBL/GenBank/DDBJ databases">
        <title>Infants hospitalized years apart are colonized by the same room-sourced microbial strains.</title>
        <authorList>
            <person name="Brooks B."/>
            <person name="Olm M.R."/>
            <person name="Firek B.A."/>
            <person name="Baker R."/>
            <person name="Thomas B.C."/>
            <person name="Morowitz M.J."/>
            <person name="Banfield J.F."/>
        </authorList>
    </citation>
    <scope>NUCLEOTIDE SEQUENCE [LARGE SCALE GENOMIC DNA]</scope>
    <source>
        <strain evidence="2">S2_005_003_R2_41</strain>
    </source>
</reference>
<accession>A0A2W5QF76</accession>
<dbReference type="InterPro" id="IPR003779">
    <property type="entry name" value="CMD-like"/>
</dbReference>
<dbReference type="GO" id="GO:0051920">
    <property type="term" value="F:peroxiredoxin activity"/>
    <property type="evidence" value="ECO:0007669"/>
    <property type="project" value="InterPro"/>
</dbReference>
<dbReference type="SUPFAM" id="SSF69118">
    <property type="entry name" value="AhpD-like"/>
    <property type="match status" value="1"/>
</dbReference>
<proteinExistence type="predicted"/>
<organism evidence="2 3">
    <name type="scientific">Variovorax paradoxus</name>
    <dbReference type="NCBI Taxonomy" id="34073"/>
    <lineage>
        <taxon>Bacteria</taxon>
        <taxon>Pseudomonadati</taxon>
        <taxon>Pseudomonadota</taxon>
        <taxon>Betaproteobacteria</taxon>
        <taxon>Burkholderiales</taxon>
        <taxon>Comamonadaceae</taxon>
        <taxon>Variovorax</taxon>
    </lineage>
</organism>